<comment type="subcellular location">
    <subcellularLocation>
        <location evidence="7">Cytoplasm</location>
    </subcellularLocation>
</comment>
<comment type="similarity">
    <text evidence="7">Belongs to the class I-like SAM-binding methyltransferase superfamily. rRNA adenine N(6)-methyltransferase family. RsmA subfamily.</text>
</comment>
<keyword evidence="4 7" id="KW-0808">Transferase</keyword>
<dbReference type="Gene3D" id="3.40.50.150">
    <property type="entry name" value="Vaccinia Virus protein VP39"/>
    <property type="match status" value="1"/>
</dbReference>
<keyword evidence="5 7" id="KW-0949">S-adenosyl-L-methionine</keyword>
<evidence type="ECO:0000313" key="10">
    <source>
        <dbReference type="EMBL" id="QCI24240.1"/>
    </source>
</evidence>
<dbReference type="GO" id="GO:0005829">
    <property type="term" value="C:cytosol"/>
    <property type="evidence" value="ECO:0007669"/>
    <property type="project" value="TreeGrafter"/>
</dbReference>
<dbReference type="OrthoDB" id="9814755at2"/>
<dbReference type="InterPro" id="IPR020598">
    <property type="entry name" value="rRNA_Ade_methylase_Trfase_N"/>
</dbReference>
<dbReference type="Proteomes" id="UP000298673">
    <property type="component" value="Chromosome"/>
</dbReference>
<dbReference type="InterPro" id="IPR011530">
    <property type="entry name" value="rRNA_adenine_dimethylase"/>
</dbReference>
<dbReference type="GO" id="GO:0003723">
    <property type="term" value="F:RNA binding"/>
    <property type="evidence" value="ECO:0007669"/>
    <property type="project" value="UniProtKB-UniRule"/>
</dbReference>
<comment type="function">
    <text evidence="7">Specifically dimethylates two adjacent adenosines (A1518 and A1519) in the loop of a conserved hairpin near the 3'-end of 16S rRNA in the 30S particle. May play a critical role in biogenesis of 30S subunits.</text>
</comment>
<keyword evidence="1 7" id="KW-0963">Cytoplasm</keyword>
<evidence type="ECO:0000256" key="3">
    <source>
        <dbReference type="ARBA" id="ARBA00022603"/>
    </source>
</evidence>
<dbReference type="NCBIfam" id="TIGR00755">
    <property type="entry name" value="ksgA"/>
    <property type="match status" value="1"/>
</dbReference>
<reference evidence="10 11" key="2">
    <citation type="submission" date="2019-05" db="EMBL/GenBank/DDBJ databases">
        <title>Genome evolution of the obligate endosymbiont Buchnera aphidicola.</title>
        <authorList>
            <person name="Moran N.A."/>
        </authorList>
    </citation>
    <scope>NUCLEOTIDE SEQUENCE [LARGE SCALE GENOMIC DNA]</scope>
    <source>
        <strain evidence="10 11">Mst</strain>
    </source>
</reference>
<organism evidence="10 11">
    <name type="scientific">Buchnera aphidicola</name>
    <name type="common">Muscaphis stroyani</name>
    <dbReference type="NCBI Taxonomy" id="1241869"/>
    <lineage>
        <taxon>Bacteria</taxon>
        <taxon>Pseudomonadati</taxon>
        <taxon>Pseudomonadota</taxon>
        <taxon>Gammaproteobacteria</taxon>
        <taxon>Enterobacterales</taxon>
        <taxon>Erwiniaceae</taxon>
        <taxon>Buchnera</taxon>
    </lineage>
</organism>
<feature type="binding site" evidence="7 8">
    <location>
        <position position="19"/>
    </location>
    <ligand>
        <name>S-adenosyl-L-methionine</name>
        <dbReference type="ChEBI" id="CHEBI:59789"/>
    </ligand>
</feature>
<evidence type="ECO:0000256" key="8">
    <source>
        <dbReference type="PROSITE-ProRule" id="PRU01026"/>
    </source>
</evidence>
<dbReference type="HAMAP" id="MF_00607">
    <property type="entry name" value="16SrRNA_methyltr_A"/>
    <property type="match status" value="1"/>
</dbReference>
<dbReference type="RefSeq" id="WP_158343284.1">
    <property type="nucleotide sequence ID" value="NZ_CP034861.1"/>
</dbReference>
<keyword evidence="2 7" id="KW-0698">rRNA processing</keyword>
<dbReference type="AlphaFoldDB" id="A0A4D6YF72"/>
<evidence type="ECO:0000259" key="9">
    <source>
        <dbReference type="SMART" id="SM00650"/>
    </source>
</evidence>
<dbReference type="InterPro" id="IPR001737">
    <property type="entry name" value="KsgA/Erm"/>
</dbReference>
<dbReference type="Gene3D" id="1.10.8.100">
    <property type="entry name" value="Ribosomal RNA adenine dimethylase-like, domain 2"/>
    <property type="match status" value="1"/>
</dbReference>
<accession>A0A4D6YF72</accession>
<dbReference type="EC" id="2.1.1.182" evidence="7"/>
<sequence length="270" mass="31486">MILKKAKYFPKKKLGQNFLINKKIVQDIVNIINPKITQILVEIGPGFAALTKPICKLVNNLIVIEIDATLLKFLEKQSFYSKLIIFCQDALRFDYLNLYHQKKNIRIFGNLPYNISTSLIIHLLNQIHIVEDMHFMLQKEVADRLTATPGNKSYGRLSIITQYYCKVKTLLKVSAKNFLPIPKVDSAFVSLIPHTNHPYFLYNINTLSYITNIAFQKRRKMIRHSLSNVFTEQLLIRLGINPELRAENITINQYCQLSNYFFNHIKRLKI</sequence>
<feature type="binding site" evidence="7 8">
    <location>
        <position position="110"/>
    </location>
    <ligand>
        <name>S-adenosyl-L-methionine</name>
        <dbReference type="ChEBI" id="CHEBI:59789"/>
    </ligand>
</feature>
<dbReference type="PANTHER" id="PTHR11727">
    <property type="entry name" value="DIMETHYLADENOSINE TRANSFERASE"/>
    <property type="match status" value="1"/>
</dbReference>
<evidence type="ECO:0000256" key="2">
    <source>
        <dbReference type="ARBA" id="ARBA00022552"/>
    </source>
</evidence>
<feature type="binding site" evidence="7 8">
    <location>
        <position position="65"/>
    </location>
    <ligand>
        <name>S-adenosyl-L-methionine</name>
        <dbReference type="ChEBI" id="CHEBI:59789"/>
    </ligand>
</feature>
<dbReference type="PROSITE" id="PS51689">
    <property type="entry name" value="SAM_RNA_A_N6_MT"/>
    <property type="match status" value="1"/>
</dbReference>
<proteinExistence type="inferred from homology"/>
<dbReference type="PANTHER" id="PTHR11727:SF7">
    <property type="entry name" value="DIMETHYLADENOSINE TRANSFERASE-RELATED"/>
    <property type="match status" value="1"/>
</dbReference>
<feature type="domain" description="Ribosomal RNA adenine methylase transferase N-terminal" evidence="9">
    <location>
        <begin position="24"/>
        <end position="195"/>
    </location>
</feature>
<dbReference type="InterPro" id="IPR029063">
    <property type="entry name" value="SAM-dependent_MTases_sf"/>
</dbReference>
<keyword evidence="3 7" id="KW-0489">Methyltransferase</keyword>
<gene>
    <name evidence="7 10" type="primary">rsmA</name>
    <name evidence="7" type="synonym">ksgA</name>
    <name evidence="10" type="ORF">D9V75_00665</name>
</gene>
<evidence type="ECO:0000313" key="11">
    <source>
        <dbReference type="Proteomes" id="UP000298673"/>
    </source>
</evidence>
<dbReference type="FunFam" id="1.10.8.100:FF:000001">
    <property type="entry name" value="Ribosomal RNA small subunit methyltransferase A"/>
    <property type="match status" value="1"/>
</dbReference>
<protein>
    <recommendedName>
        <fullName evidence="7">Ribosomal RNA small subunit methyltransferase A</fullName>
        <ecNumber evidence="7">2.1.1.182</ecNumber>
    </recommendedName>
    <alternativeName>
        <fullName evidence="7">16S rRNA (adenine(1518)-N(6)/adenine(1519)-N(6))-dimethyltransferase</fullName>
    </alternativeName>
    <alternativeName>
        <fullName evidence="7">16S rRNA dimethyladenosine transferase</fullName>
    </alternativeName>
    <alternativeName>
        <fullName evidence="7">16S rRNA dimethylase</fullName>
    </alternativeName>
    <alternativeName>
        <fullName evidence="7">S-adenosylmethionine-6-N', N'-adenosyl(rRNA) dimethyltransferase</fullName>
    </alternativeName>
</protein>
<comment type="catalytic activity">
    <reaction evidence="7">
        <text>adenosine(1518)/adenosine(1519) in 16S rRNA + 4 S-adenosyl-L-methionine = N(6)-dimethyladenosine(1518)/N(6)-dimethyladenosine(1519) in 16S rRNA + 4 S-adenosyl-L-homocysteine + 4 H(+)</text>
        <dbReference type="Rhea" id="RHEA:19609"/>
        <dbReference type="Rhea" id="RHEA-COMP:10232"/>
        <dbReference type="Rhea" id="RHEA-COMP:10233"/>
        <dbReference type="ChEBI" id="CHEBI:15378"/>
        <dbReference type="ChEBI" id="CHEBI:57856"/>
        <dbReference type="ChEBI" id="CHEBI:59789"/>
        <dbReference type="ChEBI" id="CHEBI:74411"/>
        <dbReference type="ChEBI" id="CHEBI:74493"/>
        <dbReference type="EC" id="2.1.1.182"/>
    </reaction>
</comment>
<evidence type="ECO:0000256" key="4">
    <source>
        <dbReference type="ARBA" id="ARBA00022679"/>
    </source>
</evidence>
<keyword evidence="6 7" id="KW-0694">RNA-binding</keyword>
<dbReference type="InterPro" id="IPR020596">
    <property type="entry name" value="rRNA_Ade_Mease_Trfase_CS"/>
</dbReference>
<dbReference type="Pfam" id="PF00398">
    <property type="entry name" value="RrnaAD"/>
    <property type="match status" value="1"/>
</dbReference>
<feature type="binding site" evidence="7 8">
    <location>
        <position position="89"/>
    </location>
    <ligand>
        <name>S-adenosyl-L-methionine</name>
        <dbReference type="ChEBI" id="CHEBI:59789"/>
    </ligand>
</feature>
<dbReference type="EMBL" id="CP034861">
    <property type="protein sequence ID" value="QCI24240.1"/>
    <property type="molecule type" value="Genomic_DNA"/>
</dbReference>
<dbReference type="SUPFAM" id="SSF53335">
    <property type="entry name" value="S-adenosyl-L-methionine-dependent methyltransferases"/>
    <property type="match status" value="1"/>
</dbReference>
<name>A0A4D6YF72_9GAMM</name>
<evidence type="ECO:0000256" key="6">
    <source>
        <dbReference type="ARBA" id="ARBA00022884"/>
    </source>
</evidence>
<feature type="binding site" evidence="7 8">
    <location>
        <position position="17"/>
    </location>
    <ligand>
        <name>S-adenosyl-L-methionine</name>
        <dbReference type="ChEBI" id="CHEBI:59789"/>
    </ligand>
</feature>
<dbReference type="InterPro" id="IPR023165">
    <property type="entry name" value="rRNA_Ade_diMease-like_C"/>
</dbReference>
<feature type="binding site" evidence="7 8">
    <location>
        <position position="44"/>
    </location>
    <ligand>
        <name>S-adenosyl-L-methionine</name>
        <dbReference type="ChEBI" id="CHEBI:59789"/>
    </ligand>
</feature>
<reference evidence="10 11" key="1">
    <citation type="submission" date="2018-12" db="EMBL/GenBank/DDBJ databases">
        <authorList>
            <person name="Chong R.A."/>
        </authorList>
    </citation>
    <scope>NUCLEOTIDE SEQUENCE [LARGE SCALE GENOMIC DNA]</scope>
    <source>
        <strain evidence="10 11">Mst</strain>
    </source>
</reference>
<evidence type="ECO:0000256" key="7">
    <source>
        <dbReference type="HAMAP-Rule" id="MF_00607"/>
    </source>
</evidence>
<dbReference type="SMART" id="SM00650">
    <property type="entry name" value="rADc"/>
    <property type="match status" value="1"/>
</dbReference>
<evidence type="ECO:0000256" key="5">
    <source>
        <dbReference type="ARBA" id="ARBA00022691"/>
    </source>
</evidence>
<evidence type="ECO:0000256" key="1">
    <source>
        <dbReference type="ARBA" id="ARBA00022490"/>
    </source>
</evidence>
<dbReference type="PROSITE" id="PS01131">
    <property type="entry name" value="RRNA_A_DIMETH"/>
    <property type="match status" value="1"/>
</dbReference>
<dbReference type="GO" id="GO:0052908">
    <property type="term" value="F:16S rRNA (adenine(1518)-N(6)/adenine(1519)-N(6))-dimethyltransferase activity"/>
    <property type="evidence" value="ECO:0007669"/>
    <property type="project" value="UniProtKB-EC"/>
</dbReference>